<sequence length="58" mass="6390">MAPVPNHREPSQGDHSAIHPQHPAHGGERETACAARCPETRACYTTHHQWRRGVTGTP</sequence>
<accession>A0A8S5QUN0</accession>
<name>A0A8S5QUN0_9CAUD</name>
<evidence type="ECO:0000256" key="1">
    <source>
        <dbReference type="SAM" id="MobiDB-lite"/>
    </source>
</evidence>
<reference evidence="2" key="1">
    <citation type="journal article" date="2021" name="Proc. Natl. Acad. Sci. U.S.A.">
        <title>A Catalog of Tens of Thousands of Viruses from Human Metagenomes Reveals Hidden Associations with Chronic Diseases.</title>
        <authorList>
            <person name="Tisza M.J."/>
            <person name="Buck C.B."/>
        </authorList>
    </citation>
    <scope>NUCLEOTIDE SEQUENCE</scope>
    <source>
        <strain evidence="2">CtUWs1</strain>
    </source>
</reference>
<evidence type="ECO:0000313" key="2">
    <source>
        <dbReference type="EMBL" id="DAE22563.1"/>
    </source>
</evidence>
<proteinExistence type="predicted"/>
<feature type="region of interest" description="Disordered" evidence="1">
    <location>
        <begin position="1"/>
        <end position="32"/>
    </location>
</feature>
<dbReference type="EMBL" id="BK015734">
    <property type="protein sequence ID" value="DAE22563.1"/>
    <property type="molecule type" value="Genomic_DNA"/>
</dbReference>
<organism evidence="2">
    <name type="scientific">Siphoviridae sp. ctUWs1</name>
    <dbReference type="NCBI Taxonomy" id="2826352"/>
    <lineage>
        <taxon>Viruses</taxon>
        <taxon>Duplodnaviria</taxon>
        <taxon>Heunggongvirae</taxon>
        <taxon>Uroviricota</taxon>
        <taxon>Caudoviricetes</taxon>
    </lineage>
</organism>
<feature type="compositionally biased region" description="Basic and acidic residues" evidence="1">
    <location>
        <begin position="1"/>
        <end position="12"/>
    </location>
</feature>
<protein>
    <submittedName>
        <fullName evidence="2">Uncharacterized protein</fullName>
    </submittedName>
</protein>